<protein>
    <submittedName>
        <fullName evidence="2">Uncharacterized protein</fullName>
    </submittedName>
</protein>
<name>A0AAV9D672_ACOCL</name>
<reference evidence="2" key="2">
    <citation type="submission" date="2023-06" db="EMBL/GenBank/DDBJ databases">
        <authorList>
            <person name="Ma L."/>
            <person name="Liu K.-W."/>
            <person name="Li Z."/>
            <person name="Hsiao Y.-Y."/>
            <person name="Qi Y."/>
            <person name="Fu T."/>
            <person name="Tang G."/>
            <person name="Zhang D."/>
            <person name="Sun W.-H."/>
            <person name="Liu D.-K."/>
            <person name="Li Y."/>
            <person name="Chen G.-Z."/>
            <person name="Liu X.-D."/>
            <person name="Liao X.-Y."/>
            <person name="Jiang Y.-T."/>
            <person name="Yu X."/>
            <person name="Hao Y."/>
            <person name="Huang J."/>
            <person name="Zhao X.-W."/>
            <person name="Ke S."/>
            <person name="Chen Y.-Y."/>
            <person name="Wu W.-L."/>
            <person name="Hsu J.-L."/>
            <person name="Lin Y.-F."/>
            <person name="Huang M.-D."/>
            <person name="Li C.-Y."/>
            <person name="Huang L."/>
            <person name="Wang Z.-W."/>
            <person name="Zhao X."/>
            <person name="Zhong W.-Y."/>
            <person name="Peng D.-H."/>
            <person name="Ahmad S."/>
            <person name="Lan S."/>
            <person name="Zhang J.-S."/>
            <person name="Tsai W.-C."/>
            <person name="Van De Peer Y."/>
            <person name="Liu Z.-J."/>
        </authorList>
    </citation>
    <scope>NUCLEOTIDE SEQUENCE</scope>
    <source>
        <strain evidence="2">CP</strain>
        <tissue evidence="2">Leaves</tissue>
    </source>
</reference>
<organism evidence="2 3">
    <name type="scientific">Acorus calamus</name>
    <name type="common">Sweet flag</name>
    <dbReference type="NCBI Taxonomy" id="4465"/>
    <lineage>
        <taxon>Eukaryota</taxon>
        <taxon>Viridiplantae</taxon>
        <taxon>Streptophyta</taxon>
        <taxon>Embryophyta</taxon>
        <taxon>Tracheophyta</taxon>
        <taxon>Spermatophyta</taxon>
        <taxon>Magnoliopsida</taxon>
        <taxon>Liliopsida</taxon>
        <taxon>Acoraceae</taxon>
        <taxon>Acorus</taxon>
    </lineage>
</organism>
<sequence length="114" mass="13538">MQDIENGFSSSTDDVSSESFDRPRYVRRRRRSIREQRKAQMRRSLYPMRLRSKGSRRMGGGSHHHVRLKTSEVSVHVKGSRRSRKKRHAQFTNASLVVLEVRWWCTRGRLVQDN</sequence>
<feature type="compositionally biased region" description="Basic residues" evidence="1">
    <location>
        <begin position="78"/>
        <end position="88"/>
    </location>
</feature>
<feature type="compositionally biased region" description="Low complexity" evidence="1">
    <location>
        <begin position="9"/>
        <end position="18"/>
    </location>
</feature>
<gene>
    <name evidence="2" type="ORF">QJS10_CPB15g00014</name>
</gene>
<feature type="region of interest" description="Disordered" evidence="1">
    <location>
        <begin position="1"/>
        <end position="88"/>
    </location>
</feature>
<reference evidence="2" key="1">
    <citation type="journal article" date="2023" name="Nat. Commun.">
        <title>Diploid and tetraploid genomes of Acorus and the evolution of monocots.</title>
        <authorList>
            <person name="Ma L."/>
            <person name="Liu K.W."/>
            <person name="Li Z."/>
            <person name="Hsiao Y.Y."/>
            <person name="Qi Y."/>
            <person name="Fu T."/>
            <person name="Tang G.D."/>
            <person name="Zhang D."/>
            <person name="Sun W.H."/>
            <person name="Liu D.K."/>
            <person name="Li Y."/>
            <person name="Chen G.Z."/>
            <person name="Liu X.D."/>
            <person name="Liao X.Y."/>
            <person name="Jiang Y.T."/>
            <person name="Yu X."/>
            <person name="Hao Y."/>
            <person name="Huang J."/>
            <person name="Zhao X.W."/>
            <person name="Ke S."/>
            <person name="Chen Y.Y."/>
            <person name="Wu W.L."/>
            <person name="Hsu J.L."/>
            <person name="Lin Y.F."/>
            <person name="Huang M.D."/>
            <person name="Li C.Y."/>
            <person name="Huang L."/>
            <person name="Wang Z.W."/>
            <person name="Zhao X."/>
            <person name="Zhong W.Y."/>
            <person name="Peng D.H."/>
            <person name="Ahmad S."/>
            <person name="Lan S."/>
            <person name="Zhang J.S."/>
            <person name="Tsai W.C."/>
            <person name="Van de Peer Y."/>
            <person name="Liu Z.J."/>
        </authorList>
    </citation>
    <scope>NUCLEOTIDE SEQUENCE</scope>
    <source>
        <strain evidence="2">CP</strain>
    </source>
</reference>
<dbReference type="Proteomes" id="UP001180020">
    <property type="component" value="Unassembled WGS sequence"/>
</dbReference>
<keyword evidence="3" id="KW-1185">Reference proteome</keyword>
<feature type="compositionally biased region" description="Basic residues" evidence="1">
    <location>
        <begin position="50"/>
        <end position="68"/>
    </location>
</feature>
<accession>A0AAV9D672</accession>
<proteinExistence type="predicted"/>
<dbReference type="AlphaFoldDB" id="A0AAV9D672"/>
<evidence type="ECO:0000256" key="1">
    <source>
        <dbReference type="SAM" id="MobiDB-lite"/>
    </source>
</evidence>
<comment type="caution">
    <text evidence="2">The sequence shown here is derived from an EMBL/GenBank/DDBJ whole genome shotgun (WGS) entry which is preliminary data.</text>
</comment>
<evidence type="ECO:0000313" key="3">
    <source>
        <dbReference type="Proteomes" id="UP001180020"/>
    </source>
</evidence>
<dbReference type="EMBL" id="JAUJYO010000015">
    <property type="protein sequence ID" value="KAK1295628.1"/>
    <property type="molecule type" value="Genomic_DNA"/>
</dbReference>
<evidence type="ECO:0000313" key="2">
    <source>
        <dbReference type="EMBL" id="KAK1295628.1"/>
    </source>
</evidence>